<name>A0A3G2SBV4_MALR7</name>
<dbReference type="Proteomes" id="UP000269793">
    <property type="component" value="Chromosome V"/>
</dbReference>
<accession>A0A3G2SBV4</accession>
<dbReference type="STRING" id="425264.A0A3G2SBV4"/>
<protein>
    <submittedName>
        <fullName evidence="2">Ino eighty subunit 1</fullName>
    </submittedName>
</protein>
<dbReference type="EMBL" id="CP033152">
    <property type="protein sequence ID" value="AYO43817.1"/>
    <property type="molecule type" value="Genomic_DNA"/>
</dbReference>
<keyword evidence="3" id="KW-1185">Reference proteome</keyword>
<dbReference type="PANTHER" id="PTHR37287">
    <property type="entry name" value="INO EIGHTY SUBUNIT 1"/>
    <property type="match status" value="1"/>
</dbReference>
<sequence>MESTSDSRSHTPMSEAVGHGAPAGPTSMARTSSQARNQPVKRYDGEPLSRTDVQHAMLCYLFSDTRRVFTNPRAGTRGAPMSTFVHSVAHGGHETQGSASNANDSDKSALSHAPPAVQACVTSAMAGPHPSFVWPYGQSAGSARRSDESPEEKEAWEKRCSDYLTWRDTHYPMSITPVNELTDEDKQNDACMAWAHPGAEKLTFKELYIEALMNSGKCTKSMREKCFLDEEYAEDFSKVCLLVNVGRINTTLAFYPEMKTILRSYHPLPSLQKSENTRRNMQDAPRMKSLLKAVLLPSERPGPPGGSGTASASAKHEEGTDTEEVPTDVAEVARRLRRERYPPTSVVTLIFLLTQQSTDIMSMHFPPPFDVHSLFFPQASHPVSAKDRANVFLWLLYHYLEGPAALPPGAPGTENPFDDDVSRAARHRAHEAWIQQGSVPLSEAHPLWQGTPNPAYAKWCEMYEHLLDPNGDTYASATSRRFIKKRGADPTDEADVPVCPESHTDRLLVPAMPRMSPDAYAREDADPPEEIAWGKQMQEERAAFLVRFQEEEQAKVLAQSGILDDPEHGRYDEARPKKRLPMNTQSCYPLANILANAAAAGSHAGALTRSPIGFVKRARLSSRHSHSSRDHRLASSDLHDLDLDIDGDEHGDEHSRNSFWDLDLSAAMGSAPAPSMLQRAWERIKLHADQDDEKHDSDDDTNDSDDEAMLARQLLVLRRTREARGENKAQVAAV</sequence>
<dbReference type="GO" id="GO:0031011">
    <property type="term" value="C:Ino80 complex"/>
    <property type="evidence" value="ECO:0007669"/>
    <property type="project" value="InterPro"/>
</dbReference>
<feature type="region of interest" description="Disordered" evidence="1">
    <location>
        <begin position="91"/>
        <end position="114"/>
    </location>
</feature>
<feature type="compositionally biased region" description="Polar residues" evidence="1">
    <location>
        <begin position="28"/>
        <end position="37"/>
    </location>
</feature>
<reference evidence="2 3" key="1">
    <citation type="submission" date="2018-10" db="EMBL/GenBank/DDBJ databases">
        <title>Complete genome sequence of Malassezia restricta CBS 7877.</title>
        <authorList>
            <person name="Morand S.C."/>
            <person name="Bertignac M."/>
            <person name="Iltis A."/>
            <person name="Kolder I."/>
            <person name="Pirovano W."/>
            <person name="Jourdain R."/>
            <person name="Clavaud C."/>
        </authorList>
    </citation>
    <scope>NUCLEOTIDE SEQUENCE [LARGE SCALE GENOMIC DNA]</scope>
    <source>
        <strain evidence="2 3">CBS 7877</strain>
    </source>
</reference>
<feature type="region of interest" description="Disordered" evidence="1">
    <location>
        <begin position="688"/>
        <end position="707"/>
    </location>
</feature>
<evidence type="ECO:0000313" key="3">
    <source>
        <dbReference type="Proteomes" id="UP000269793"/>
    </source>
</evidence>
<feature type="compositionally biased region" description="Basic and acidic residues" evidence="1">
    <location>
        <begin position="688"/>
        <end position="697"/>
    </location>
</feature>
<feature type="compositionally biased region" description="Acidic residues" evidence="1">
    <location>
        <begin position="698"/>
        <end position="707"/>
    </location>
</feature>
<proteinExistence type="predicted"/>
<organism evidence="2 3">
    <name type="scientific">Malassezia restricta (strain ATCC 96810 / NBRC 103918 / CBS 7877)</name>
    <name type="common">Seborrheic dermatitis infection agent</name>
    <dbReference type="NCBI Taxonomy" id="425264"/>
    <lineage>
        <taxon>Eukaryota</taxon>
        <taxon>Fungi</taxon>
        <taxon>Dikarya</taxon>
        <taxon>Basidiomycota</taxon>
        <taxon>Ustilaginomycotina</taxon>
        <taxon>Malasseziomycetes</taxon>
        <taxon>Malasseziales</taxon>
        <taxon>Malasseziaceae</taxon>
        <taxon>Malassezia</taxon>
    </lineage>
</organism>
<evidence type="ECO:0000313" key="2">
    <source>
        <dbReference type="EMBL" id="AYO43817.1"/>
    </source>
</evidence>
<dbReference type="PANTHER" id="PTHR37287:SF1">
    <property type="entry name" value="INO EIGHTY SUBUNIT 1"/>
    <property type="match status" value="1"/>
</dbReference>
<gene>
    <name evidence="2" type="ORF">DNF11_2867</name>
</gene>
<evidence type="ECO:0000256" key="1">
    <source>
        <dbReference type="SAM" id="MobiDB-lite"/>
    </source>
</evidence>
<dbReference type="OrthoDB" id="5413003at2759"/>
<feature type="region of interest" description="Disordered" evidence="1">
    <location>
        <begin position="1"/>
        <end position="48"/>
    </location>
</feature>
<dbReference type="AlphaFoldDB" id="A0A3G2SBV4"/>
<dbReference type="InterPro" id="IPR038014">
    <property type="entry name" value="Ies1"/>
</dbReference>
<dbReference type="VEuPathDB" id="FungiDB:DNF11_2867"/>
<feature type="region of interest" description="Disordered" evidence="1">
    <location>
        <begin position="296"/>
        <end position="328"/>
    </location>
</feature>